<proteinExistence type="predicted"/>
<gene>
    <name evidence="2" type="ORF">NHX12_004763</name>
</gene>
<protein>
    <submittedName>
        <fullName evidence="2">Uncharacterized protein</fullName>
    </submittedName>
</protein>
<feature type="coiled-coil region" evidence="1">
    <location>
        <begin position="81"/>
        <end position="128"/>
    </location>
</feature>
<keyword evidence="3" id="KW-1185">Reference proteome</keyword>
<comment type="caution">
    <text evidence="2">The sequence shown here is derived from an EMBL/GenBank/DDBJ whole genome shotgun (WGS) entry which is preliminary data.</text>
</comment>
<dbReference type="AlphaFoldDB" id="A0A9Q0DYD7"/>
<evidence type="ECO:0000313" key="2">
    <source>
        <dbReference type="EMBL" id="KAJ3595460.1"/>
    </source>
</evidence>
<organism evidence="2 3">
    <name type="scientific">Muraenolepis orangiensis</name>
    <name type="common">Patagonian moray cod</name>
    <dbReference type="NCBI Taxonomy" id="630683"/>
    <lineage>
        <taxon>Eukaryota</taxon>
        <taxon>Metazoa</taxon>
        <taxon>Chordata</taxon>
        <taxon>Craniata</taxon>
        <taxon>Vertebrata</taxon>
        <taxon>Euteleostomi</taxon>
        <taxon>Actinopterygii</taxon>
        <taxon>Neopterygii</taxon>
        <taxon>Teleostei</taxon>
        <taxon>Neoteleostei</taxon>
        <taxon>Acanthomorphata</taxon>
        <taxon>Zeiogadaria</taxon>
        <taxon>Gadariae</taxon>
        <taxon>Gadiformes</taxon>
        <taxon>Muraenolepidoidei</taxon>
        <taxon>Muraenolepididae</taxon>
        <taxon>Muraenolepis</taxon>
    </lineage>
</organism>
<sequence length="365" mass="41519">MASSEVERLQFEIIRELCGLPRDLLADLCDFLFIAGGTLEHVTGKSHAALITLISNHIQREELEDNGMTDLLLLKDNITEIQEVATLRQQKTQEAELQEEQMKKEEKQERIRKEIEALQLQLAETQNEEDKPVNREIKTPAPSRILTQNLPHSYPPTPWHKDLKISGQIGEPGQKDRLTFSSLARQIEHGLNKGVPELEIVDAVIRAIIPGMGLRSYLEGKANLTLPTLRSGEEKSATELYKQLTSEVQGIKETPQKFLISTFDLRQKILFASQEAESGLKYDPGLVQNMFLHTVLTGLQNDIVNDSIKRDLQPYLEQTDISDELLLERMNTACAYETERQNKKKIIRTATARHYPFSSVERHSC</sequence>
<dbReference type="EMBL" id="JANIIK010000111">
    <property type="protein sequence ID" value="KAJ3595460.1"/>
    <property type="molecule type" value="Genomic_DNA"/>
</dbReference>
<name>A0A9Q0DYD7_9TELE</name>
<reference evidence="2" key="1">
    <citation type="submission" date="2022-07" db="EMBL/GenBank/DDBJ databases">
        <title>Chromosome-level genome of Muraenolepis orangiensis.</title>
        <authorList>
            <person name="Kim J."/>
        </authorList>
    </citation>
    <scope>NUCLEOTIDE SEQUENCE</scope>
    <source>
        <strain evidence="2">KU_S4_2022</strain>
        <tissue evidence="2">Muscle</tissue>
    </source>
</reference>
<dbReference type="OrthoDB" id="10068084at2759"/>
<keyword evidence="1" id="KW-0175">Coiled coil</keyword>
<accession>A0A9Q0DYD7</accession>
<dbReference type="Proteomes" id="UP001148018">
    <property type="component" value="Unassembled WGS sequence"/>
</dbReference>
<evidence type="ECO:0000256" key="1">
    <source>
        <dbReference type="SAM" id="Coils"/>
    </source>
</evidence>
<evidence type="ECO:0000313" key="3">
    <source>
        <dbReference type="Proteomes" id="UP001148018"/>
    </source>
</evidence>